<feature type="transmembrane region" description="Helical" evidence="6">
    <location>
        <begin position="135"/>
        <end position="154"/>
    </location>
</feature>
<reference evidence="7 8" key="2">
    <citation type="journal article" date="2011" name="Mol. Biol. Evol.">
        <title>Unity in variety--the pan-genome of the Chlamydiae.</title>
        <authorList>
            <person name="Collingro A."/>
            <person name="Tischler P."/>
            <person name="Weinmaier T."/>
            <person name="Penz T."/>
            <person name="Heinz E."/>
            <person name="Brunham R.C."/>
            <person name="Read T.D."/>
            <person name="Bavoil P.M."/>
            <person name="Sachse K."/>
            <person name="Kahane S."/>
            <person name="Friedman M.G."/>
            <person name="Rattei T."/>
            <person name="Myers G.S."/>
            <person name="Horn M."/>
        </authorList>
    </citation>
    <scope>NUCLEOTIDE SEQUENCE [LARGE SCALE GENOMIC DNA]</scope>
    <source>
        <strain evidence="8">ATCC VR-1471 / Z</strain>
    </source>
</reference>
<sequence>MSRVFNKKIISFVISVLIGLLIWNLTPPEGVTVQAIHMFAIFMFTVIGVILRPLPIGTVAFLGLTLTAATKTLTFEEAFSGFVHPIVWLIVIAFFISRGFIKTGLGERIAYFIIKLLGKSTLGMAYGMILTDLVLAPAIPSITARVGGIIYPIVNSLSKAFGSEPYSHPRRLGAFLIKTSFQGSVIIGGMFLTSMAGNPLVADIAKTVGVNITWGTWALAASVPGLICLGIVPLFLYKFYPPEVKETPDARSFANTKLKEMGRIRIQEWIMIFSFILLLTLWVLGPYIKMGAVIAALIGLSILLLTSVLTWDDVIKEKGAWNTLMWFATLIMMAGFLNQLGLTTWFSNYVQTHVQGLYWFTAFVILALVYFYSHYFFASVVAHIGSMYSPFLLLCVAMGTPPMIAALALGFFSNLYGGLTHYGCGPAPIFFGSGYVKITEWWKFGLFISLINIIIYFTIGSAWWSFLGHF</sequence>
<keyword evidence="3 6" id="KW-0812">Transmembrane</keyword>
<dbReference type="eggNOG" id="COG0471">
    <property type="taxonomic scope" value="Bacteria"/>
</dbReference>
<dbReference type="HOGENOM" id="CLU_005170_7_3_0"/>
<evidence type="ECO:0000256" key="4">
    <source>
        <dbReference type="ARBA" id="ARBA00022989"/>
    </source>
</evidence>
<feature type="transmembrane region" description="Helical" evidence="6">
    <location>
        <begin position="390"/>
        <end position="412"/>
    </location>
</feature>
<organism evidence="7 8">
    <name type="scientific">Simkania negevensis (strain ATCC VR-1471 / DSM 27360 / Z)</name>
    <dbReference type="NCBI Taxonomy" id="331113"/>
    <lineage>
        <taxon>Bacteria</taxon>
        <taxon>Pseudomonadati</taxon>
        <taxon>Chlamydiota</taxon>
        <taxon>Chlamydiia</taxon>
        <taxon>Parachlamydiales</taxon>
        <taxon>Simkaniaceae</taxon>
        <taxon>Simkania</taxon>
    </lineage>
</organism>
<dbReference type="InterPro" id="IPR030676">
    <property type="entry name" value="CitT-rel"/>
</dbReference>
<proteinExistence type="inferred from homology"/>
<dbReference type="GO" id="GO:0016020">
    <property type="term" value="C:membrane"/>
    <property type="evidence" value="ECO:0007669"/>
    <property type="project" value="UniProtKB-SubCell"/>
</dbReference>
<keyword evidence="4 6" id="KW-1133">Transmembrane helix</keyword>
<evidence type="ECO:0000256" key="5">
    <source>
        <dbReference type="ARBA" id="ARBA00023136"/>
    </source>
</evidence>
<dbReference type="KEGG" id="sng:SNE_A12030"/>
<feature type="transmembrane region" description="Helical" evidence="6">
    <location>
        <begin position="79"/>
        <end position="97"/>
    </location>
</feature>
<comment type="subcellular location">
    <subcellularLocation>
        <location evidence="1">Membrane</location>
        <topology evidence="1">Multi-pass membrane protein</topology>
    </subcellularLocation>
</comment>
<dbReference type="OrthoDB" id="1401038at2"/>
<dbReference type="NCBIfam" id="TIGR00785">
    <property type="entry name" value="dass"/>
    <property type="match status" value="1"/>
</dbReference>
<feature type="transmembrane region" description="Helical" evidence="6">
    <location>
        <begin position="266"/>
        <end position="284"/>
    </location>
</feature>
<feature type="transmembrane region" description="Helical" evidence="6">
    <location>
        <begin position="217"/>
        <end position="237"/>
    </location>
</feature>
<reference key="1">
    <citation type="journal article" date="2011" name="Mol. Biol. Evol.">
        <title>Unity in variety -- the pan-genome of the Chlamydiae.</title>
        <authorList>
            <person name="Collingro A."/>
            <person name="Tischler P."/>
            <person name="Weinmaier T."/>
            <person name="Penz T."/>
            <person name="Heinz E."/>
            <person name="Brunham R.C."/>
            <person name="Read T.D."/>
            <person name="Bavoil P.M."/>
            <person name="Sachse K."/>
            <person name="Kahane S."/>
            <person name="Friedman M.G."/>
            <person name="Rattei T."/>
            <person name="Myers G.S.A."/>
            <person name="Horn M."/>
        </authorList>
    </citation>
    <scope>NUCLEOTIDE SEQUENCE</scope>
    <source>
        <strain>Z</strain>
    </source>
</reference>
<comment type="similarity">
    <text evidence="2">Belongs to the SLC13A/DASS transporter (TC 2.A.47) family. DIT1 subfamily.</text>
</comment>
<dbReference type="Pfam" id="PF00939">
    <property type="entry name" value="Na_sulph_symp"/>
    <property type="match status" value="1"/>
</dbReference>
<dbReference type="AlphaFoldDB" id="F8L8F7"/>
<dbReference type="InterPro" id="IPR001898">
    <property type="entry name" value="SLC13A/DASS"/>
</dbReference>
<evidence type="ECO:0000313" key="7">
    <source>
        <dbReference type="EMBL" id="CCB89080.1"/>
    </source>
</evidence>
<keyword evidence="8" id="KW-1185">Reference proteome</keyword>
<dbReference type="GO" id="GO:0022857">
    <property type="term" value="F:transmembrane transporter activity"/>
    <property type="evidence" value="ECO:0007669"/>
    <property type="project" value="InterPro"/>
</dbReference>
<evidence type="ECO:0000256" key="3">
    <source>
        <dbReference type="ARBA" id="ARBA00022692"/>
    </source>
</evidence>
<dbReference type="PIRSF" id="PIRSF002457">
    <property type="entry name" value="DASS"/>
    <property type="match status" value="1"/>
</dbReference>
<dbReference type="STRING" id="331113.SNE_A12030"/>
<evidence type="ECO:0000256" key="1">
    <source>
        <dbReference type="ARBA" id="ARBA00004141"/>
    </source>
</evidence>
<feature type="transmembrane region" description="Helical" evidence="6">
    <location>
        <begin position="175"/>
        <end position="197"/>
    </location>
</feature>
<gene>
    <name evidence="7" type="primary">yflS</name>
    <name evidence="7" type="ordered locus">SNE_A12030</name>
</gene>
<dbReference type="RefSeq" id="WP_013943547.1">
    <property type="nucleotide sequence ID" value="NC_015713.1"/>
</dbReference>
<evidence type="ECO:0000313" key="8">
    <source>
        <dbReference type="Proteomes" id="UP000000496"/>
    </source>
</evidence>
<evidence type="ECO:0000256" key="2">
    <source>
        <dbReference type="ARBA" id="ARBA00007349"/>
    </source>
</evidence>
<name>F8L8F7_SIMNZ</name>
<protein>
    <submittedName>
        <fullName evidence="7">Putative malate transporter yflS</fullName>
    </submittedName>
</protein>
<evidence type="ECO:0000256" key="6">
    <source>
        <dbReference type="SAM" id="Phobius"/>
    </source>
</evidence>
<feature type="transmembrane region" description="Helical" evidence="6">
    <location>
        <begin position="357"/>
        <end position="378"/>
    </location>
</feature>
<accession>F8L8F7</accession>
<dbReference type="EMBL" id="FR872582">
    <property type="protein sequence ID" value="CCB89080.1"/>
    <property type="molecule type" value="Genomic_DNA"/>
</dbReference>
<keyword evidence="5 6" id="KW-0472">Membrane</keyword>
<dbReference type="Proteomes" id="UP000000496">
    <property type="component" value="Chromosome gsn.131"/>
</dbReference>
<feature type="transmembrane region" description="Helical" evidence="6">
    <location>
        <begin position="9"/>
        <end position="25"/>
    </location>
</feature>
<dbReference type="PANTHER" id="PTHR42826">
    <property type="entry name" value="DICARBOXYLATE TRANSPORTER 2.1, CHLOROPLASTIC"/>
    <property type="match status" value="1"/>
</dbReference>
<feature type="transmembrane region" description="Helical" evidence="6">
    <location>
        <begin position="323"/>
        <end position="345"/>
    </location>
</feature>
<feature type="transmembrane region" description="Helical" evidence="6">
    <location>
        <begin position="290"/>
        <end position="311"/>
    </location>
</feature>
<feature type="transmembrane region" description="Helical" evidence="6">
    <location>
        <begin position="444"/>
        <end position="467"/>
    </location>
</feature>